<feature type="non-terminal residue" evidence="3">
    <location>
        <position position="1"/>
    </location>
</feature>
<dbReference type="Proteomes" id="UP000824469">
    <property type="component" value="Unassembled WGS sequence"/>
</dbReference>
<dbReference type="InterPro" id="IPR000192">
    <property type="entry name" value="Aminotrans_V_dom"/>
</dbReference>
<proteinExistence type="predicted"/>
<dbReference type="InterPro" id="IPR015424">
    <property type="entry name" value="PyrdxlP-dep_Trfase"/>
</dbReference>
<comment type="caution">
    <text evidence="3">The sequence shown here is derived from an EMBL/GenBank/DDBJ whole genome shotgun (WGS) entry which is preliminary data.</text>
</comment>
<evidence type="ECO:0000259" key="2">
    <source>
        <dbReference type="Pfam" id="PF00266"/>
    </source>
</evidence>
<feature type="domain" description="Aminotransferase class V" evidence="2">
    <location>
        <begin position="5"/>
        <end position="75"/>
    </location>
</feature>
<dbReference type="AlphaFoldDB" id="A0AA38L9E1"/>
<organism evidence="3 4">
    <name type="scientific">Taxus chinensis</name>
    <name type="common">Chinese yew</name>
    <name type="synonym">Taxus wallichiana var. chinensis</name>
    <dbReference type="NCBI Taxonomy" id="29808"/>
    <lineage>
        <taxon>Eukaryota</taxon>
        <taxon>Viridiplantae</taxon>
        <taxon>Streptophyta</taxon>
        <taxon>Embryophyta</taxon>
        <taxon>Tracheophyta</taxon>
        <taxon>Spermatophyta</taxon>
        <taxon>Pinopsida</taxon>
        <taxon>Pinidae</taxon>
        <taxon>Conifers II</taxon>
        <taxon>Cupressales</taxon>
        <taxon>Taxaceae</taxon>
        <taxon>Taxus</taxon>
    </lineage>
</organism>
<reference evidence="3 4" key="1">
    <citation type="journal article" date="2021" name="Nat. Plants">
        <title>The Taxus genome provides insights into paclitaxel biosynthesis.</title>
        <authorList>
            <person name="Xiong X."/>
            <person name="Gou J."/>
            <person name="Liao Q."/>
            <person name="Li Y."/>
            <person name="Zhou Q."/>
            <person name="Bi G."/>
            <person name="Li C."/>
            <person name="Du R."/>
            <person name="Wang X."/>
            <person name="Sun T."/>
            <person name="Guo L."/>
            <person name="Liang H."/>
            <person name="Lu P."/>
            <person name="Wu Y."/>
            <person name="Zhang Z."/>
            <person name="Ro D.K."/>
            <person name="Shang Y."/>
            <person name="Huang S."/>
            <person name="Yan J."/>
        </authorList>
    </citation>
    <scope>NUCLEOTIDE SEQUENCE [LARGE SCALE GENOMIC DNA]</scope>
    <source>
        <strain evidence="3">Ta-2019</strain>
    </source>
</reference>
<evidence type="ECO:0000313" key="4">
    <source>
        <dbReference type="Proteomes" id="UP000824469"/>
    </source>
</evidence>
<sequence>MPSVLIPVKELVRICREEGVDQVFVDGAHAIGNVDIDMQDIGADFYTSNLHKWFFCPPSVAFLYCRHSFHSNAHHPIVSHLFGNGLPAESAWVGTRDYSAQLCVPSALEFTKKFQGGIEAIRRKNHEKVVAMGEMLADAWGTLVGDFARVGLIHGDGCFAKPVWRGFKSKGRILFIKQVTKNLLHLQRMLS</sequence>
<gene>
    <name evidence="3" type="ORF">KI387_028105</name>
</gene>
<accession>A0AA38L9E1</accession>
<dbReference type="PANTHER" id="PTHR43092:SF2">
    <property type="entry name" value="HERCYNYLCYSTEINE SULFOXIDE LYASE"/>
    <property type="match status" value="1"/>
</dbReference>
<dbReference type="EMBL" id="JAHRHJ020000006">
    <property type="protein sequence ID" value="KAH9313070.1"/>
    <property type="molecule type" value="Genomic_DNA"/>
</dbReference>
<dbReference type="Gene3D" id="3.40.640.10">
    <property type="entry name" value="Type I PLP-dependent aspartate aminotransferase-like (Major domain)"/>
    <property type="match status" value="1"/>
</dbReference>
<evidence type="ECO:0000313" key="3">
    <source>
        <dbReference type="EMBL" id="KAH9313070.1"/>
    </source>
</evidence>
<keyword evidence="1" id="KW-0663">Pyridoxal phosphate</keyword>
<keyword evidence="4" id="KW-1185">Reference proteome</keyword>
<protein>
    <recommendedName>
        <fullName evidence="2">Aminotransferase class V domain-containing protein</fullName>
    </recommendedName>
</protein>
<name>A0AA38L9E1_TAXCH</name>
<dbReference type="PANTHER" id="PTHR43092">
    <property type="entry name" value="L-CYSTEINE DESULFHYDRASE"/>
    <property type="match status" value="1"/>
</dbReference>
<dbReference type="SUPFAM" id="SSF53383">
    <property type="entry name" value="PLP-dependent transferases"/>
    <property type="match status" value="1"/>
</dbReference>
<dbReference type="InterPro" id="IPR015421">
    <property type="entry name" value="PyrdxlP-dep_Trfase_major"/>
</dbReference>
<dbReference type="Pfam" id="PF00266">
    <property type="entry name" value="Aminotran_5"/>
    <property type="match status" value="1"/>
</dbReference>
<evidence type="ECO:0000256" key="1">
    <source>
        <dbReference type="ARBA" id="ARBA00022898"/>
    </source>
</evidence>